<evidence type="ECO:0000313" key="3">
    <source>
        <dbReference type="Proteomes" id="UP000509367"/>
    </source>
</evidence>
<keyword evidence="1" id="KW-1133">Transmembrane helix</keyword>
<proteinExistence type="predicted"/>
<reference evidence="2 3" key="1">
    <citation type="submission" date="2020-06" db="EMBL/GenBank/DDBJ databases">
        <title>Oricola thermophila sp. nov. isolated from a tidal sediments.</title>
        <authorList>
            <person name="Kwon K.K."/>
            <person name="Yang S.-H."/>
            <person name="Park M.-J."/>
        </authorList>
    </citation>
    <scope>NUCLEOTIDE SEQUENCE [LARGE SCALE GENOMIC DNA]</scope>
    <source>
        <strain evidence="2 3">MEBiC13590</strain>
    </source>
</reference>
<protein>
    <submittedName>
        <fullName evidence="2">Uncharacterized protein</fullName>
    </submittedName>
</protein>
<dbReference type="AlphaFoldDB" id="A0A6N1VH99"/>
<organism evidence="2 3">
    <name type="scientific">Oricola thermophila</name>
    <dbReference type="NCBI Taxonomy" id="2742145"/>
    <lineage>
        <taxon>Bacteria</taxon>
        <taxon>Pseudomonadati</taxon>
        <taxon>Pseudomonadota</taxon>
        <taxon>Alphaproteobacteria</taxon>
        <taxon>Hyphomicrobiales</taxon>
        <taxon>Ahrensiaceae</taxon>
        <taxon>Oricola</taxon>
    </lineage>
</organism>
<name>A0A6N1VH99_9HYPH</name>
<gene>
    <name evidence="2" type="ORF">HTY61_18670</name>
</gene>
<dbReference type="RefSeq" id="WP_175278217.1">
    <property type="nucleotide sequence ID" value="NZ_CP054836.1"/>
</dbReference>
<evidence type="ECO:0000313" key="2">
    <source>
        <dbReference type="EMBL" id="QKV20326.1"/>
    </source>
</evidence>
<dbReference type="Proteomes" id="UP000509367">
    <property type="component" value="Chromosome"/>
</dbReference>
<accession>A0A6N1VH99</accession>
<keyword evidence="3" id="KW-1185">Reference proteome</keyword>
<keyword evidence="1" id="KW-0472">Membrane</keyword>
<dbReference type="KEGG" id="orm:HTY61_18670"/>
<keyword evidence="1" id="KW-0812">Transmembrane</keyword>
<dbReference type="EMBL" id="CP054836">
    <property type="protein sequence ID" value="QKV20326.1"/>
    <property type="molecule type" value="Genomic_DNA"/>
</dbReference>
<feature type="transmembrane region" description="Helical" evidence="1">
    <location>
        <begin position="44"/>
        <end position="63"/>
    </location>
</feature>
<sequence>MSGNNDGGYDRKTLITAGAIFIGFALLVYFLPNIMLAIGGENRWLAGAVVFIVLVLPFLGLWLRGRMRRKDD</sequence>
<evidence type="ECO:0000256" key="1">
    <source>
        <dbReference type="SAM" id="Phobius"/>
    </source>
</evidence>
<feature type="transmembrane region" description="Helical" evidence="1">
    <location>
        <begin position="12"/>
        <end position="32"/>
    </location>
</feature>